<dbReference type="InterPro" id="IPR013083">
    <property type="entry name" value="Znf_RING/FYVE/PHD"/>
</dbReference>
<dbReference type="CDD" id="cd16454">
    <property type="entry name" value="RING-H2_PA-TM-RING"/>
    <property type="match status" value="1"/>
</dbReference>
<proteinExistence type="predicted"/>
<name>A0AAV1UM63_9STRA</name>
<dbReference type="GO" id="GO:0046621">
    <property type="term" value="P:negative regulation of organ growth"/>
    <property type="evidence" value="ECO:0007669"/>
    <property type="project" value="InterPro"/>
</dbReference>
<dbReference type="Proteomes" id="UP001162060">
    <property type="component" value="Unassembled WGS sequence"/>
</dbReference>
<feature type="coiled-coil region" evidence="2">
    <location>
        <begin position="12"/>
        <end position="46"/>
    </location>
</feature>
<keyword evidence="1" id="KW-0862">Zinc</keyword>
<accession>A0AAV1UM63</accession>
<evidence type="ECO:0000256" key="2">
    <source>
        <dbReference type="SAM" id="Coils"/>
    </source>
</evidence>
<dbReference type="SUPFAM" id="SSF57850">
    <property type="entry name" value="RING/U-box"/>
    <property type="match status" value="1"/>
</dbReference>
<dbReference type="InterPro" id="IPR001841">
    <property type="entry name" value="Znf_RING"/>
</dbReference>
<feature type="compositionally biased region" description="Polar residues" evidence="3">
    <location>
        <begin position="99"/>
        <end position="111"/>
    </location>
</feature>
<reference evidence="5" key="1">
    <citation type="submission" date="2024-01" db="EMBL/GenBank/DDBJ databases">
        <authorList>
            <person name="Webb A."/>
        </authorList>
    </citation>
    <scope>NUCLEOTIDE SEQUENCE</scope>
    <source>
        <strain evidence="5">Pm1</strain>
    </source>
</reference>
<dbReference type="PANTHER" id="PTHR46400:SF5">
    <property type="entry name" value="RING-TYPE DOMAIN-CONTAINING PROTEIN"/>
    <property type="match status" value="1"/>
</dbReference>
<dbReference type="PANTHER" id="PTHR46400">
    <property type="entry name" value="RING/U-BOX SUPERFAMILY PROTEIN"/>
    <property type="match status" value="1"/>
</dbReference>
<keyword evidence="2" id="KW-0175">Coiled coil</keyword>
<dbReference type="GO" id="GO:0004842">
    <property type="term" value="F:ubiquitin-protein transferase activity"/>
    <property type="evidence" value="ECO:0007669"/>
    <property type="project" value="InterPro"/>
</dbReference>
<dbReference type="PROSITE" id="PS50089">
    <property type="entry name" value="ZF_RING_2"/>
    <property type="match status" value="1"/>
</dbReference>
<dbReference type="InterPro" id="IPR033276">
    <property type="entry name" value="BB"/>
</dbReference>
<comment type="caution">
    <text evidence="5">The sequence shown here is derived from an EMBL/GenBank/DDBJ whole genome shotgun (WGS) entry which is preliminary data.</text>
</comment>
<protein>
    <recommendedName>
        <fullName evidence="4">RING-type domain-containing protein</fullName>
    </recommendedName>
</protein>
<evidence type="ECO:0000313" key="5">
    <source>
        <dbReference type="EMBL" id="CAK7934788.1"/>
    </source>
</evidence>
<dbReference type="Pfam" id="PF13639">
    <property type="entry name" value="zf-RING_2"/>
    <property type="match status" value="1"/>
</dbReference>
<dbReference type="GO" id="GO:0008270">
    <property type="term" value="F:zinc ion binding"/>
    <property type="evidence" value="ECO:0007669"/>
    <property type="project" value="UniProtKB-KW"/>
</dbReference>
<dbReference type="SMART" id="SM00184">
    <property type="entry name" value="RING"/>
    <property type="match status" value="1"/>
</dbReference>
<feature type="region of interest" description="Disordered" evidence="3">
    <location>
        <begin position="235"/>
        <end position="258"/>
    </location>
</feature>
<feature type="compositionally biased region" description="Low complexity" evidence="3">
    <location>
        <begin position="65"/>
        <end position="81"/>
    </location>
</feature>
<evidence type="ECO:0000313" key="6">
    <source>
        <dbReference type="Proteomes" id="UP001162060"/>
    </source>
</evidence>
<feature type="region of interest" description="Disordered" evidence="3">
    <location>
        <begin position="51"/>
        <end position="175"/>
    </location>
</feature>
<evidence type="ECO:0000259" key="4">
    <source>
        <dbReference type="PROSITE" id="PS50089"/>
    </source>
</evidence>
<evidence type="ECO:0000256" key="1">
    <source>
        <dbReference type="PROSITE-ProRule" id="PRU00175"/>
    </source>
</evidence>
<feature type="domain" description="RING-type" evidence="4">
    <location>
        <begin position="431"/>
        <end position="472"/>
    </location>
</feature>
<dbReference type="EMBL" id="CAKLBY020000217">
    <property type="protein sequence ID" value="CAK7934788.1"/>
    <property type="molecule type" value="Genomic_DNA"/>
</dbReference>
<gene>
    <name evidence="5" type="ORF">PM001_LOCUS19938</name>
</gene>
<organism evidence="5 6">
    <name type="scientific">Peronospora matthiolae</name>
    <dbReference type="NCBI Taxonomy" id="2874970"/>
    <lineage>
        <taxon>Eukaryota</taxon>
        <taxon>Sar</taxon>
        <taxon>Stramenopiles</taxon>
        <taxon>Oomycota</taxon>
        <taxon>Peronosporomycetes</taxon>
        <taxon>Peronosporales</taxon>
        <taxon>Peronosporaceae</taxon>
        <taxon>Peronospora</taxon>
    </lineage>
</organism>
<keyword evidence="1" id="KW-0479">Metal-binding</keyword>
<dbReference type="AlphaFoldDB" id="A0AAV1UM63"/>
<evidence type="ECO:0000256" key="3">
    <source>
        <dbReference type="SAM" id="MobiDB-lite"/>
    </source>
</evidence>
<dbReference type="GO" id="GO:0016567">
    <property type="term" value="P:protein ubiquitination"/>
    <property type="evidence" value="ECO:0007669"/>
    <property type="project" value="InterPro"/>
</dbReference>
<feature type="compositionally biased region" description="Basic and acidic residues" evidence="3">
    <location>
        <begin position="117"/>
        <end position="129"/>
    </location>
</feature>
<keyword evidence="1" id="KW-0863">Zinc-finger</keyword>
<feature type="compositionally biased region" description="Low complexity" evidence="3">
    <location>
        <begin position="133"/>
        <end position="143"/>
    </location>
</feature>
<sequence length="478" mass="54422">MDRNEVDTERRLRAMEIAFEHERQQHEVLEKKYARLKRRYVRLERSHSRLVMKSREKNYNAIDVPAVQSETSSSSEAVPSSHMSPFAVIDLTSPRPGSDSATRCNDAPQSGNSGGLRDSRSARLSREDFCGESPSSLLGSPRPSADEVCTSEDQEEQKAEEREAEEESVERTSRRRNMNTLFSTLTSRRRLHLDFALPSGLPDSNRVVPSPLRRMQQQDLQLDRRVRLYGSPQARFTTTGRGEHRTRTRPRLRSYDRSPERTATFAYGLESEQEVEPRTHHHELPIPSVSSPVVNSSLVPTTPSFLPLATSSSVSRPGAQSDEEASLALARYLQQQENIAAYEEHEARLLQASAGQVYNQRSREHFGSVVSGILNHQRNIDPDNMTYEELLRLGEEVGDVKQERWRQIAVQVISGLPTHQWTDSHGEKHTCIVCQYNFMPNDRAMTLPCAHVFHEDCVDSWIRENNSCPLCKREISSM</sequence>
<dbReference type="Gene3D" id="3.30.40.10">
    <property type="entry name" value="Zinc/RING finger domain, C3HC4 (zinc finger)"/>
    <property type="match status" value="1"/>
</dbReference>